<evidence type="ECO:0000313" key="1">
    <source>
        <dbReference type="EMBL" id="VEB01836.1"/>
    </source>
</evidence>
<gene>
    <name evidence="1" type="ORF">NCTC13635_02386</name>
</gene>
<protein>
    <submittedName>
        <fullName evidence="1">Flavoprotein YqcA</fullName>
    </submittedName>
</protein>
<dbReference type="EMBL" id="LR134162">
    <property type="protein sequence ID" value="VEB01836.1"/>
    <property type="molecule type" value="Genomic_DNA"/>
</dbReference>
<reference evidence="1 2" key="1">
    <citation type="submission" date="2018-12" db="EMBL/GenBank/DDBJ databases">
        <authorList>
            <consortium name="Pathogen Informatics"/>
        </authorList>
    </citation>
    <scope>NUCLEOTIDE SEQUENCE [LARGE SCALE GENOMIC DNA]</scope>
    <source>
        <strain evidence="1 2">NCTC13635</strain>
    </source>
</reference>
<sequence length="74" mass="8356">MAEVGNFCRHHVRQLAAGRGRSGSDPQRTWDTRLTVYEDPQVNDWESYTGKYVLVVTSHPPGRGDLPDSIVPLY</sequence>
<organism evidence="1 2">
    <name type="scientific">Klebsiella pneumoniae</name>
    <dbReference type="NCBI Taxonomy" id="573"/>
    <lineage>
        <taxon>Bacteria</taxon>
        <taxon>Pseudomonadati</taxon>
        <taxon>Pseudomonadota</taxon>
        <taxon>Gammaproteobacteria</taxon>
        <taxon>Enterobacterales</taxon>
        <taxon>Enterobacteriaceae</taxon>
        <taxon>Klebsiella/Raoultella group</taxon>
        <taxon>Klebsiella</taxon>
        <taxon>Klebsiella pneumoniae complex</taxon>
    </lineage>
</organism>
<dbReference type="AlphaFoldDB" id="A0A447RPS6"/>
<accession>A0A447RPS6</accession>
<proteinExistence type="predicted"/>
<name>A0A447RPS6_KLEPN</name>
<evidence type="ECO:0000313" key="2">
    <source>
        <dbReference type="Proteomes" id="UP000282433"/>
    </source>
</evidence>
<dbReference type="Proteomes" id="UP000282433">
    <property type="component" value="Chromosome"/>
</dbReference>